<dbReference type="Proteomes" id="UP000198976">
    <property type="component" value="Chromosome I"/>
</dbReference>
<evidence type="ECO:0000256" key="12">
    <source>
        <dbReference type="RuleBase" id="RU000483"/>
    </source>
</evidence>
<dbReference type="InterPro" id="IPR035908">
    <property type="entry name" value="F0_ATP_A_sf"/>
</dbReference>
<evidence type="ECO:0000256" key="10">
    <source>
        <dbReference type="ARBA" id="ARBA00023310"/>
    </source>
</evidence>
<comment type="function">
    <text evidence="11 12">Key component of the proton channel; it plays a direct role in the translocation of protons across the membrane.</text>
</comment>
<dbReference type="PANTHER" id="PTHR11410">
    <property type="entry name" value="ATP SYNTHASE SUBUNIT A"/>
    <property type="match status" value="1"/>
</dbReference>
<keyword evidence="14" id="KW-1185">Reference proteome</keyword>
<keyword evidence="9 11" id="KW-0472">Membrane</keyword>
<dbReference type="NCBIfam" id="TIGR01131">
    <property type="entry name" value="ATP_synt_6_or_A"/>
    <property type="match status" value="1"/>
</dbReference>
<evidence type="ECO:0000256" key="3">
    <source>
        <dbReference type="ARBA" id="ARBA00022448"/>
    </source>
</evidence>
<evidence type="ECO:0000256" key="9">
    <source>
        <dbReference type="ARBA" id="ARBA00023136"/>
    </source>
</evidence>
<feature type="transmembrane region" description="Helical" evidence="11">
    <location>
        <begin position="131"/>
        <end position="151"/>
    </location>
</feature>
<comment type="similarity">
    <text evidence="2 11 12">Belongs to the ATPase A chain family.</text>
</comment>
<dbReference type="PRINTS" id="PR00123">
    <property type="entry name" value="ATPASEA"/>
</dbReference>
<keyword evidence="4 11" id="KW-0138">CF(0)</keyword>
<feature type="transmembrane region" description="Helical" evidence="11">
    <location>
        <begin position="157"/>
        <end position="181"/>
    </location>
</feature>
<evidence type="ECO:0000313" key="13">
    <source>
        <dbReference type="EMBL" id="SDT97458.1"/>
    </source>
</evidence>
<feature type="transmembrane region" description="Helical" evidence="11">
    <location>
        <begin position="258"/>
        <end position="285"/>
    </location>
</feature>
<evidence type="ECO:0000256" key="11">
    <source>
        <dbReference type="HAMAP-Rule" id="MF_01393"/>
    </source>
</evidence>
<keyword evidence="8 11" id="KW-0406">Ion transport</keyword>
<evidence type="ECO:0000256" key="1">
    <source>
        <dbReference type="ARBA" id="ARBA00004141"/>
    </source>
</evidence>
<gene>
    <name evidence="11" type="primary">atpB</name>
    <name evidence="13" type="ORF">SAMN04489714_1354</name>
</gene>
<keyword evidence="6 11" id="KW-0375">Hydrogen ion transport</keyword>
<evidence type="ECO:0000256" key="6">
    <source>
        <dbReference type="ARBA" id="ARBA00022781"/>
    </source>
</evidence>
<feature type="transmembrane region" description="Helical" evidence="11">
    <location>
        <begin position="231"/>
        <end position="251"/>
    </location>
</feature>
<keyword evidence="11" id="KW-1003">Cell membrane</keyword>
<feature type="transmembrane region" description="Helical" evidence="11">
    <location>
        <begin position="24"/>
        <end position="45"/>
    </location>
</feature>
<comment type="subcellular location">
    <subcellularLocation>
        <location evidence="11 12">Cell membrane</location>
        <topology evidence="11 12">Multi-pass membrane protein</topology>
    </subcellularLocation>
    <subcellularLocation>
        <location evidence="1">Membrane</location>
        <topology evidence="1">Multi-pass membrane protein</topology>
    </subcellularLocation>
</comment>
<dbReference type="CDD" id="cd00310">
    <property type="entry name" value="ATP-synt_Fo_a_6"/>
    <property type="match status" value="1"/>
</dbReference>
<proteinExistence type="inferred from homology"/>
<evidence type="ECO:0000256" key="5">
    <source>
        <dbReference type="ARBA" id="ARBA00022692"/>
    </source>
</evidence>
<dbReference type="Pfam" id="PF00119">
    <property type="entry name" value="ATP-synt_A"/>
    <property type="match status" value="1"/>
</dbReference>
<dbReference type="RefSeq" id="WP_092648681.1">
    <property type="nucleotide sequence ID" value="NZ_LT629792.1"/>
</dbReference>
<dbReference type="EMBL" id="LT629792">
    <property type="protein sequence ID" value="SDT97458.1"/>
    <property type="molecule type" value="Genomic_DNA"/>
</dbReference>
<dbReference type="SUPFAM" id="SSF81336">
    <property type="entry name" value="F1F0 ATP synthase subunit A"/>
    <property type="match status" value="1"/>
</dbReference>
<keyword evidence="5 11" id="KW-0812">Transmembrane</keyword>
<accession>A0ABY0V8A3</accession>
<dbReference type="HAMAP" id="MF_01393">
    <property type="entry name" value="ATP_synth_a_bact"/>
    <property type="match status" value="1"/>
</dbReference>
<evidence type="ECO:0000313" key="14">
    <source>
        <dbReference type="Proteomes" id="UP000198976"/>
    </source>
</evidence>
<evidence type="ECO:0000256" key="2">
    <source>
        <dbReference type="ARBA" id="ARBA00006810"/>
    </source>
</evidence>
<name>A0ABY0V8A3_9ACTO</name>
<keyword evidence="7 11" id="KW-1133">Transmembrane helix</keyword>
<keyword evidence="3 11" id="KW-0813">Transport</keyword>
<evidence type="ECO:0000256" key="7">
    <source>
        <dbReference type="ARBA" id="ARBA00022989"/>
    </source>
</evidence>
<feature type="transmembrane region" description="Helical" evidence="11">
    <location>
        <begin position="75"/>
        <end position="94"/>
    </location>
</feature>
<protein>
    <recommendedName>
        <fullName evidence="11 12">ATP synthase subunit a</fullName>
    </recommendedName>
    <alternativeName>
        <fullName evidence="11">ATP synthase F0 sector subunit a</fullName>
    </alternativeName>
    <alternativeName>
        <fullName evidence="11">F-ATPase subunit 6</fullName>
    </alternativeName>
</protein>
<dbReference type="InterPro" id="IPR045083">
    <property type="entry name" value="ATP_synth_F0_asu_bact/mt"/>
</dbReference>
<organism evidence="13 14">
    <name type="scientific">Schaalia radingae</name>
    <dbReference type="NCBI Taxonomy" id="131110"/>
    <lineage>
        <taxon>Bacteria</taxon>
        <taxon>Bacillati</taxon>
        <taxon>Actinomycetota</taxon>
        <taxon>Actinomycetes</taxon>
        <taxon>Actinomycetales</taxon>
        <taxon>Actinomycetaceae</taxon>
        <taxon>Schaalia</taxon>
    </lineage>
</organism>
<dbReference type="PANTHER" id="PTHR11410:SF0">
    <property type="entry name" value="ATP SYNTHASE SUBUNIT A"/>
    <property type="match status" value="1"/>
</dbReference>
<sequence>MSTTQVSTQVTSRSAEPRRRSLPLWYWIVTAGLILLIALTAIPALRSHPHSPGVTDFFPPSLFGPEHGTVVNRLTLARIIAAVLICALFVAGAMRAKIVPTRFQQLIEACALFIRDSISIPMLGEKRGRQYAPLIGVFFFGVIAMNITGIVPGINIAASSVIAVPLVFAIFSYVSFIWAGIRTRGVGTFFAEQLLPKGLPKPVYLLITPIEFFSTFIVRPATLAIRLLCNMMSGHLLLALTFFGTSALLAAAGSLKALAAVTFAAAIAMTLFEIFVAFLQAYIFATLTAVYIKLSVESH</sequence>
<keyword evidence="10 11" id="KW-0066">ATP synthesis</keyword>
<evidence type="ECO:0000256" key="8">
    <source>
        <dbReference type="ARBA" id="ARBA00023065"/>
    </source>
</evidence>
<reference evidence="13 14" key="1">
    <citation type="submission" date="2016-10" db="EMBL/GenBank/DDBJ databases">
        <authorList>
            <person name="Varghese N."/>
            <person name="Submissions S."/>
        </authorList>
    </citation>
    <scope>NUCLEOTIDE SEQUENCE [LARGE SCALE GENOMIC DNA]</scope>
    <source>
        <strain evidence="13 14">DSM 9169</strain>
    </source>
</reference>
<dbReference type="Gene3D" id="1.20.120.220">
    <property type="entry name" value="ATP synthase, F0 complex, subunit A"/>
    <property type="match status" value="1"/>
</dbReference>
<evidence type="ECO:0000256" key="4">
    <source>
        <dbReference type="ARBA" id="ARBA00022547"/>
    </source>
</evidence>
<dbReference type="InterPro" id="IPR000568">
    <property type="entry name" value="ATP_synth_F0_asu"/>
</dbReference>